<protein>
    <submittedName>
        <fullName evidence="3">DUF1330 domain-containing protein</fullName>
    </submittedName>
</protein>
<evidence type="ECO:0000313" key="3">
    <source>
        <dbReference type="EMBL" id="NOL41431.1"/>
    </source>
</evidence>
<comment type="caution">
    <text evidence="3">The sequence shown here is derived from an EMBL/GenBank/DDBJ whole genome shotgun (WGS) entry which is preliminary data.</text>
</comment>
<proteinExistence type="predicted"/>
<evidence type="ECO:0000313" key="2">
    <source>
        <dbReference type="EMBL" id="MBB6565162.1"/>
    </source>
</evidence>
<dbReference type="SUPFAM" id="SSF54909">
    <property type="entry name" value="Dimeric alpha+beta barrel"/>
    <property type="match status" value="1"/>
</dbReference>
<dbReference type="InterPro" id="IPR011008">
    <property type="entry name" value="Dimeric_a/b-barrel"/>
</dbReference>
<dbReference type="EMBL" id="JACHKF010000001">
    <property type="protein sequence ID" value="MBB6565162.1"/>
    <property type="molecule type" value="Genomic_DNA"/>
</dbReference>
<dbReference type="Proteomes" id="UP000553957">
    <property type="component" value="Unassembled WGS sequence"/>
</dbReference>
<dbReference type="EMBL" id="JABJRC010000003">
    <property type="protein sequence ID" value="NOL41431.1"/>
    <property type="molecule type" value="Genomic_DNA"/>
</dbReference>
<reference evidence="3 4" key="1">
    <citation type="submission" date="2020-05" db="EMBL/GenBank/DDBJ databases">
        <title>Genome sequence of Kribbella sandramycini ATCC 39419.</title>
        <authorList>
            <person name="Maclea K.S."/>
            <person name="Fair J.L."/>
        </authorList>
    </citation>
    <scope>NUCLEOTIDE SEQUENCE [LARGE SCALE GENOMIC DNA]</scope>
    <source>
        <strain evidence="3 4">ATCC 39419</strain>
    </source>
</reference>
<keyword evidence="4" id="KW-1185">Reference proteome</keyword>
<organism evidence="3 4">
    <name type="scientific">Kribbella sandramycini</name>
    <dbReference type="NCBI Taxonomy" id="60450"/>
    <lineage>
        <taxon>Bacteria</taxon>
        <taxon>Bacillati</taxon>
        <taxon>Actinomycetota</taxon>
        <taxon>Actinomycetes</taxon>
        <taxon>Propionibacteriales</taxon>
        <taxon>Kribbellaceae</taxon>
        <taxon>Kribbella</taxon>
    </lineage>
</organism>
<evidence type="ECO:0000313" key="5">
    <source>
        <dbReference type="Proteomes" id="UP000553957"/>
    </source>
</evidence>
<dbReference type="AlphaFoldDB" id="A0A7Y4L1A2"/>
<dbReference type="InterPro" id="IPR010753">
    <property type="entry name" value="DUF1330"/>
</dbReference>
<feature type="domain" description="DUF1330" evidence="1">
    <location>
        <begin position="3"/>
        <end position="95"/>
    </location>
</feature>
<dbReference type="PANTHER" id="PTHR41521">
    <property type="match status" value="1"/>
</dbReference>
<evidence type="ECO:0000259" key="1">
    <source>
        <dbReference type="Pfam" id="PF07045"/>
    </source>
</evidence>
<name>A0A7Y4L1A2_9ACTN</name>
<dbReference type="RefSeq" id="WP_171673944.1">
    <property type="nucleotide sequence ID" value="NZ_BAAAGT010000001.1"/>
</dbReference>
<gene>
    <name evidence="2" type="ORF">HNR71_000799</name>
    <name evidence="3" type="ORF">HPO96_14380</name>
</gene>
<accession>A0A7Y4L1A2</accession>
<sequence>MTHYAIANLRNVVVGADIVEYLQRIDATLAPYDGHFVVHGHQPELLEGEWDGTLIVIEFPDLASVRGWYDSAAYQEILPLRTANSDGVAMIVEGVDRTHRATDVLATS</sequence>
<reference evidence="2 5" key="2">
    <citation type="submission" date="2020-08" db="EMBL/GenBank/DDBJ databases">
        <title>Sequencing the genomes of 1000 actinobacteria strains.</title>
        <authorList>
            <person name="Klenk H.-P."/>
        </authorList>
    </citation>
    <scope>NUCLEOTIDE SEQUENCE [LARGE SCALE GENOMIC DNA]</scope>
    <source>
        <strain evidence="2 5">DSM 15626</strain>
    </source>
</reference>
<dbReference type="Gene3D" id="3.30.70.100">
    <property type="match status" value="1"/>
</dbReference>
<evidence type="ECO:0000313" key="4">
    <source>
        <dbReference type="Proteomes" id="UP000534306"/>
    </source>
</evidence>
<dbReference type="PANTHER" id="PTHR41521:SF4">
    <property type="entry name" value="BLR0684 PROTEIN"/>
    <property type="match status" value="1"/>
</dbReference>
<dbReference type="Pfam" id="PF07045">
    <property type="entry name" value="DUF1330"/>
    <property type="match status" value="1"/>
</dbReference>
<dbReference type="Proteomes" id="UP000534306">
    <property type="component" value="Unassembled WGS sequence"/>
</dbReference>